<dbReference type="KEGG" id="schv:BRCON_1358"/>
<dbReference type="GO" id="GO:0016887">
    <property type="term" value="F:ATP hydrolysis activity"/>
    <property type="evidence" value="ECO:0007669"/>
    <property type="project" value="InterPro"/>
</dbReference>
<evidence type="ECO:0000256" key="4">
    <source>
        <dbReference type="ARBA" id="ARBA00022840"/>
    </source>
</evidence>
<dbReference type="CDD" id="cd10147">
    <property type="entry name" value="Wzt_C-like"/>
    <property type="match status" value="1"/>
</dbReference>
<dbReference type="PANTHER" id="PTHR46743">
    <property type="entry name" value="TEICHOIC ACIDS EXPORT ATP-BINDING PROTEIN TAGH"/>
    <property type="match status" value="1"/>
</dbReference>
<dbReference type="CDD" id="cd03220">
    <property type="entry name" value="ABC_KpsT_Wzt"/>
    <property type="match status" value="1"/>
</dbReference>
<dbReference type="Pfam" id="PF00005">
    <property type="entry name" value="ABC_tran"/>
    <property type="match status" value="1"/>
</dbReference>
<dbReference type="GO" id="GO:0140359">
    <property type="term" value="F:ABC-type transporter activity"/>
    <property type="evidence" value="ECO:0007669"/>
    <property type="project" value="InterPro"/>
</dbReference>
<sequence length="421" mass="46369">MKSTKPIISFEGVWKAYRLHPPASLSLPQRIGYTLRHLWKPELLEVLRDLTFQIGAGESVALLGMNGCGKTTLLKLICGITRPTKGKITVDGRAGGLIELTSGFHEDLTGWENIYLNATLLGLPRAEINRRLRDIVEFAELGDFIHSPVRHYSWGMLLRLGFAIAVHADLDVLVVDEALAVGDGYFQWKCLKKIEELKAGGTTLLFVSHVPAQAEAVCERALWLEGGGIREDGPASVVARHYSESIVKRLCADAPSNVSLEVIALVPHVRLGDGEIRMRSVYLQNGSGERVNSLNHGEPWEIVVTADVTERVEKATLTFQLDLPNRAVVKAFSHHISGPLCLTPGSYEFKVRFPAMRLYEGTYYLSIGFVPPDVASHMDDSKVYDGFVHILSFSVKSRGGSRFSTRALDLGASVEIEAVHS</sequence>
<dbReference type="InterPro" id="IPR029439">
    <property type="entry name" value="Wzt_C"/>
</dbReference>
<dbReference type="PROSITE" id="PS50893">
    <property type="entry name" value="ABC_TRANSPORTER_2"/>
    <property type="match status" value="1"/>
</dbReference>
<dbReference type="InterPro" id="IPR003593">
    <property type="entry name" value="AAA+_ATPase"/>
</dbReference>
<reference evidence="6 7" key="1">
    <citation type="submission" date="2018-05" db="EMBL/GenBank/DDBJ databases">
        <title>A metagenomic window into the 2 km-deep terrestrial subsurface aquifer revealed taxonomically and functionally diverse microbial community comprising novel uncultured bacterial lineages.</title>
        <authorList>
            <person name="Kadnikov V.V."/>
            <person name="Mardanov A.V."/>
            <person name="Beletsky A.V."/>
            <person name="Banks D."/>
            <person name="Pimenov N.V."/>
            <person name="Frank Y.A."/>
            <person name="Karnachuk O.V."/>
            <person name="Ravin N.V."/>
        </authorList>
    </citation>
    <scope>NUCLEOTIDE SEQUENCE [LARGE SCALE GENOMIC DNA]</scope>
    <source>
        <strain evidence="6">BY</strain>
    </source>
</reference>
<dbReference type="SUPFAM" id="SSF52540">
    <property type="entry name" value="P-loop containing nucleoside triphosphate hydrolases"/>
    <property type="match status" value="1"/>
</dbReference>
<evidence type="ECO:0000313" key="7">
    <source>
        <dbReference type="Proteomes" id="UP000262583"/>
    </source>
</evidence>
<keyword evidence="4 6" id="KW-0067">ATP-binding</keyword>
<evidence type="ECO:0000313" key="6">
    <source>
        <dbReference type="EMBL" id="AXA36135.1"/>
    </source>
</evidence>
<dbReference type="InterPro" id="IPR027417">
    <property type="entry name" value="P-loop_NTPase"/>
</dbReference>
<keyword evidence="3" id="KW-0547">Nucleotide-binding</keyword>
<feature type="domain" description="ABC transporter" evidence="5">
    <location>
        <begin position="8"/>
        <end position="251"/>
    </location>
</feature>
<gene>
    <name evidence="6" type="ORF">BRCON_1358</name>
</gene>
<accession>A0A2Z4Y6U6</accession>
<keyword evidence="2" id="KW-0813">Transport</keyword>
<organism evidence="6 7">
    <name type="scientific">Sumerlaea chitinivorans</name>
    <dbReference type="NCBI Taxonomy" id="2250252"/>
    <lineage>
        <taxon>Bacteria</taxon>
        <taxon>Candidatus Sumerlaeota</taxon>
        <taxon>Candidatus Sumerlaeia</taxon>
        <taxon>Candidatus Sumerlaeales</taxon>
        <taxon>Candidatus Sumerlaeaceae</taxon>
        <taxon>Candidatus Sumerlaea</taxon>
    </lineage>
</organism>
<dbReference type="Pfam" id="PF14524">
    <property type="entry name" value="Wzt_C"/>
    <property type="match status" value="1"/>
</dbReference>
<dbReference type="GO" id="GO:0016020">
    <property type="term" value="C:membrane"/>
    <property type="evidence" value="ECO:0007669"/>
    <property type="project" value="InterPro"/>
</dbReference>
<protein>
    <submittedName>
        <fullName evidence="6">Teichoic acid export ATP-binding protein TagH</fullName>
    </submittedName>
</protein>
<proteinExistence type="inferred from homology"/>
<dbReference type="InterPro" id="IPR050683">
    <property type="entry name" value="Bact_Polysacc_Export_ATP-bd"/>
</dbReference>
<name>A0A2Z4Y6U6_SUMC1</name>
<dbReference type="GO" id="GO:0005524">
    <property type="term" value="F:ATP binding"/>
    <property type="evidence" value="ECO:0007669"/>
    <property type="project" value="UniProtKB-KW"/>
</dbReference>
<dbReference type="SMART" id="SM00382">
    <property type="entry name" value="AAA"/>
    <property type="match status" value="1"/>
</dbReference>
<comment type="similarity">
    <text evidence="1">Belongs to the ABC transporter superfamily.</text>
</comment>
<dbReference type="EMBL" id="CP030759">
    <property type="protein sequence ID" value="AXA36135.1"/>
    <property type="molecule type" value="Genomic_DNA"/>
</dbReference>
<evidence type="ECO:0000256" key="1">
    <source>
        <dbReference type="ARBA" id="ARBA00005417"/>
    </source>
</evidence>
<evidence type="ECO:0000259" key="5">
    <source>
        <dbReference type="PROSITE" id="PS50893"/>
    </source>
</evidence>
<dbReference type="Gene3D" id="2.70.50.60">
    <property type="entry name" value="abc- transporter (atp binding component) like domain"/>
    <property type="match status" value="1"/>
</dbReference>
<dbReference type="AlphaFoldDB" id="A0A2Z4Y6U6"/>
<evidence type="ECO:0000256" key="3">
    <source>
        <dbReference type="ARBA" id="ARBA00022741"/>
    </source>
</evidence>
<dbReference type="PANTHER" id="PTHR46743:SF2">
    <property type="entry name" value="TEICHOIC ACIDS EXPORT ATP-BINDING PROTEIN TAGH"/>
    <property type="match status" value="1"/>
</dbReference>
<dbReference type="Gene3D" id="3.40.50.300">
    <property type="entry name" value="P-loop containing nucleotide triphosphate hydrolases"/>
    <property type="match status" value="1"/>
</dbReference>
<dbReference type="InterPro" id="IPR015860">
    <property type="entry name" value="ABC_transpr_TagH-like"/>
</dbReference>
<dbReference type="InterPro" id="IPR003439">
    <property type="entry name" value="ABC_transporter-like_ATP-bd"/>
</dbReference>
<dbReference type="Proteomes" id="UP000262583">
    <property type="component" value="Chromosome"/>
</dbReference>
<evidence type="ECO:0000256" key="2">
    <source>
        <dbReference type="ARBA" id="ARBA00022448"/>
    </source>
</evidence>